<dbReference type="EMBL" id="CM042056">
    <property type="protein sequence ID" value="KAI3697439.1"/>
    <property type="molecule type" value="Genomic_DNA"/>
</dbReference>
<accession>A0ACB8ZHJ7</accession>
<organism evidence="1 2">
    <name type="scientific">Arctium lappa</name>
    <name type="common">Greater burdock</name>
    <name type="synonym">Lappa major</name>
    <dbReference type="NCBI Taxonomy" id="4217"/>
    <lineage>
        <taxon>Eukaryota</taxon>
        <taxon>Viridiplantae</taxon>
        <taxon>Streptophyta</taxon>
        <taxon>Embryophyta</taxon>
        <taxon>Tracheophyta</taxon>
        <taxon>Spermatophyta</taxon>
        <taxon>Magnoliopsida</taxon>
        <taxon>eudicotyledons</taxon>
        <taxon>Gunneridae</taxon>
        <taxon>Pentapetalae</taxon>
        <taxon>asterids</taxon>
        <taxon>campanulids</taxon>
        <taxon>Asterales</taxon>
        <taxon>Asteraceae</taxon>
        <taxon>Carduoideae</taxon>
        <taxon>Cardueae</taxon>
        <taxon>Arctiinae</taxon>
        <taxon>Arctium</taxon>
    </lineage>
</organism>
<sequence>MGMVNDIGSRARGHGTLPAAELVDYVHRKTDGDQDLEPKKEDEKNDKEEKKGGDGEEEKNPDGGAEKKQEDAGKQEDVAAMA</sequence>
<keyword evidence="2" id="KW-1185">Reference proteome</keyword>
<reference evidence="2" key="1">
    <citation type="journal article" date="2022" name="Mol. Ecol. Resour.">
        <title>The genomes of chicory, endive, great burdock and yacon provide insights into Asteraceae palaeo-polyploidization history and plant inulin production.</title>
        <authorList>
            <person name="Fan W."/>
            <person name="Wang S."/>
            <person name="Wang H."/>
            <person name="Wang A."/>
            <person name="Jiang F."/>
            <person name="Liu H."/>
            <person name="Zhao H."/>
            <person name="Xu D."/>
            <person name="Zhang Y."/>
        </authorList>
    </citation>
    <scope>NUCLEOTIDE SEQUENCE [LARGE SCALE GENOMIC DNA]</scope>
    <source>
        <strain evidence="2">cv. Niubang</strain>
    </source>
</reference>
<proteinExistence type="predicted"/>
<protein>
    <submittedName>
        <fullName evidence="1">Uncharacterized protein</fullName>
    </submittedName>
</protein>
<name>A0ACB8ZHJ7_ARCLA</name>
<evidence type="ECO:0000313" key="2">
    <source>
        <dbReference type="Proteomes" id="UP001055879"/>
    </source>
</evidence>
<dbReference type="Proteomes" id="UP001055879">
    <property type="component" value="Linkage Group LG10"/>
</dbReference>
<reference evidence="1 2" key="2">
    <citation type="journal article" date="2022" name="Mol. Ecol. Resour.">
        <title>The genomes of chicory, endive, great burdock and yacon provide insights into Asteraceae paleo-polyploidization history and plant inulin production.</title>
        <authorList>
            <person name="Fan W."/>
            <person name="Wang S."/>
            <person name="Wang H."/>
            <person name="Wang A."/>
            <person name="Jiang F."/>
            <person name="Liu H."/>
            <person name="Zhao H."/>
            <person name="Xu D."/>
            <person name="Zhang Y."/>
        </authorList>
    </citation>
    <scope>NUCLEOTIDE SEQUENCE [LARGE SCALE GENOMIC DNA]</scope>
    <source>
        <strain evidence="2">cv. Niubang</strain>
    </source>
</reference>
<comment type="caution">
    <text evidence="1">The sequence shown here is derived from an EMBL/GenBank/DDBJ whole genome shotgun (WGS) entry which is preliminary data.</text>
</comment>
<gene>
    <name evidence="1" type="ORF">L6452_30459</name>
</gene>
<evidence type="ECO:0000313" key="1">
    <source>
        <dbReference type="EMBL" id="KAI3697439.1"/>
    </source>
</evidence>